<sequence length="31" mass="3772">MYQYQRSLWLLMTKKASSRLVLSKNNFFSQC</sequence>
<evidence type="ECO:0000313" key="2">
    <source>
        <dbReference type="Proteomes" id="UP000006729"/>
    </source>
</evidence>
<organism evidence="1 2">
    <name type="scientific">Populus trichocarpa</name>
    <name type="common">Western balsam poplar</name>
    <name type="synonym">Populus balsamifera subsp. trichocarpa</name>
    <dbReference type="NCBI Taxonomy" id="3694"/>
    <lineage>
        <taxon>Eukaryota</taxon>
        <taxon>Viridiplantae</taxon>
        <taxon>Streptophyta</taxon>
        <taxon>Embryophyta</taxon>
        <taxon>Tracheophyta</taxon>
        <taxon>Spermatophyta</taxon>
        <taxon>Magnoliopsida</taxon>
        <taxon>eudicotyledons</taxon>
        <taxon>Gunneridae</taxon>
        <taxon>Pentapetalae</taxon>
        <taxon>rosids</taxon>
        <taxon>fabids</taxon>
        <taxon>Malpighiales</taxon>
        <taxon>Salicaceae</taxon>
        <taxon>Saliceae</taxon>
        <taxon>Populus</taxon>
    </lineage>
</organism>
<dbReference type="Proteomes" id="UP000006729">
    <property type="component" value="Chromosome 1"/>
</dbReference>
<gene>
    <name evidence="1" type="ORF">POPTR_001G272150</name>
</gene>
<dbReference type="AlphaFoldDB" id="A0A3N7ECD8"/>
<evidence type="ECO:0000313" key="1">
    <source>
        <dbReference type="EMBL" id="RQO85427.1"/>
    </source>
</evidence>
<protein>
    <submittedName>
        <fullName evidence="1">Uncharacterized protein</fullName>
    </submittedName>
</protein>
<keyword evidence="2" id="KW-1185">Reference proteome</keyword>
<name>A0A3N7ECD8_POPTR</name>
<dbReference type="EMBL" id="CM009290">
    <property type="protein sequence ID" value="RQO85427.1"/>
    <property type="molecule type" value="Genomic_DNA"/>
</dbReference>
<proteinExistence type="predicted"/>
<dbReference type="InParanoid" id="A0A3N7ECD8"/>
<reference evidence="1 2" key="1">
    <citation type="journal article" date="2006" name="Science">
        <title>The genome of black cottonwood, Populus trichocarpa (Torr. &amp; Gray).</title>
        <authorList>
            <person name="Tuskan G.A."/>
            <person name="Difazio S."/>
            <person name="Jansson S."/>
            <person name="Bohlmann J."/>
            <person name="Grigoriev I."/>
            <person name="Hellsten U."/>
            <person name="Putnam N."/>
            <person name="Ralph S."/>
            <person name="Rombauts S."/>
            <person name="Salamov A."/>
            <person name="Schein J."/>
            <person name="Sterck L."/>
            <person name="Aerts A."/>
            <person name="Bhalerao R.R."/>
            <person name="Bhalerao R.P."/>
            <person name="Blaudez D."/>
            <person name="Boerjan W."/>
            <person name="Brun A."/>
            <person name="Brunner A."/>
            <person name="Busov V."/>
            <person name="Campbell M."/>
            <person name="Carlson J."/>
            <person name="Chalot M."/>
            <person name="Chapman J."/>
            <person name="Chen G.L."/>
            <person name="Cooper D."/>
            <person name="Coutinho P.M."/>
            <person name="Couturier J."/>
            <person name="Covert S."/>
            <person name="Cronk Q."/>
            <person name="Cunningham R."/>
            <person name="Davis J."/>
            <person name="Degroeve S."/>
            <person name="Dejardin A."/>
            <person name="Depamphilis C."/>
            <person name="Detter J."/>
            <person name="Dirks B."/>
            <person name="Dubchak I."/>
            <person name="Duplessis S."/>
            <person name="Ehlting J."/>
            <person name="Ellis B."/>
            <person name="Gendler K."/>
            <person name="Goodstein D."/>
            <person name="Gribskov M."/>
            <person name="Grimwood J."/>
            <person name="Groover A."/>
            <person name="Gunter L."/>
            <person name="Hamberger B."/>
            <person name="Heinze B."/>
            <person name="Helariutta Y."/>
            <person name="Henrissat B."/>
            <person name="Holligan D."/>
            <person name="Holt R."/>
            <person name="Huang W."/>
            <person name="Islam-Faridi N."/>
            <person name="Jones S."/>
            <person name="Jones-Rhoades M."/>
            <person name="Jorgensen R."/>
            <person name="Joshi C."/>
            <person name="Kangasjarvi J."/>
            <person name="Karlsson J."/>
            <person name="Kelleher C."/>
            <person name="Kirkpatrick R."/>
            <person name="Kirst M."/>
            <person name="Kohler A."/>
            <person name="Kalluri U."/>
            <person name="Larimer F."/>
            <person name="Leebens-Mack J."/>
            <person name="Leple J.C."/>
            <person name="Locascio P."/>
            <person name="Lou Y."/>
            <person name="Lucas S."/>
            <person name="Martin F."/>
            <person name="Montanini B."/>
            <person name="Napoli C."/>
            <person name="Nelson D.R."/>
            <person name="Nelson C."/>
            <person name="Nieminen K."/>
            <person name="Nilsson O."/>
            <person name="Pereda V."/>
            <person name="Peter G."/>
            <person name="Philippe R."/>
            <person name="Pilate G."/>
            <person name="Poliakov A."/>
            <person name="Razumovskaya J."/>
            <person name="Richardson P."/>
            <person name="Rinaldi C."/>
            <person name="Ritland K."/>
            <person name="Rouze P."/>
            <person name="Ryaboy D."/>
            <person name="Schmutz J."/>
            <person name="Schrader J."/>
            <person name="Segerman B."/>
            <person name="Shin H."/>
            <person name="Siddiqui A."/>
            <person name="Sterky F."/>
            <person name="Terry A."/>
            <person name="Tsai C.J."/>
            <person name="Uberbacher E."/>
            <person name="Unneberg P."/>
            <person name="Vahala J."/>
            <person name="Wall K."/>
            <person name="Wessler S."/>
            <person name="Yang G."/>
            <person name="Yin T."/>
            <person name="Douglas C."/>
            <person name="Marra M."/>
            <person name="Sandberg G."/>
            <person name="Van de Peer Y."/>
            <person name="Rokhsar D."/>
        </authorList>
    </citation>
    <scope>NUCLEOTIDE SEQUENCE [LARGE SCALE GENOMIC DNA]</scope>
    <source>
        <strain evidence="2">cv. Nisqually</strain>
    </source>
</reference>
<accession>A0A3N7ECD8</accession>